<dbReference type="PANTHER" id="PTHR24422">
    <property type="entry name" value="CHEMOTAXIS PROTEIN METHYLTRANSFERASE"/>
    <property type="match status" value="1"/>
</dbReference>
<dbReference type="InterPro" id="IPR050903">
    <property type="entry name" value="Bact_Chemotaxis_MeTrfase"/>
</dbReference>
<dbReference type="InterPro" id="IPR022641">
    <property type="entry name" value="CheR_N"/>
</dbReference>
<name>A0A0B4XSC9_9GAMM</name>
<feature type="binding site" evidence="6">
    <location>
        <begin position="212"/>
        <end position="213"/>
    </location>
    <ligand>
        <name>S-adenosyl-L-methionine</name>
        <dbReference type="ChEBI" id="CHEBI:59789"/>
    </ligand>
</feature>
<dbReference type="AlphaFoldDB" id="A0A0B4XSC9"/>
<dbReference type="PROSITE" id="PS50123">
    <property type="entry name" value="CHER"/>
    <property type="match status" value="1"/>
</dbReference>
<dbReference type="Proteomes" id="UP000006764">
    <property type="component" value="Chromosome"/>
</dbReference>
<evidence type="ECO:0000256" key="6">
    <source>
        <dbReference type="PIRSR" id="PIRSR000410-1"/>
    </source>
</evidence>
<dbReference type="HOGENOM" id="CLU_025854_0_0_6"/>
<dbReference type="Pfam" id="PF01739">
    <property type="entry name" value="CheR"/>
    <property type="match status" value="1"/>
</dbReference>
<dbReference type="InterPro" id="IPR022642">
    <property type="entry name" value="CheR_C"/>
</dbReference>
<dbReference type="EMBL" id="CP004387">
    <property type="protein sequence ID" value="AJD49333.1"/>
    <property type="molecule type" value="Genomic_DNA"/>
</dbReference>
<dbReference type="CDD" id="cd02440">
    <property type="entry name" value="AdoMet_MTases"/>
    <property type="match status" value="1"/>
</dbReference>
<dbReference type="Gene3D" id="1.10.155.10">
    <property type="entry name" value="Chemotaxis receptor methyltransferase CheR, N-terminal domain"/>
    <property type="match status" value="1"/>
</dbReference>
<dbReference type="InterPro" id="IPR029063">
    <property type="entry name" value="SAM-dependent_MTases_sf"/>
</dbReference>
<comment type="function">
    <text evidence="5">Methylation of the membrane-bound methyl-accepting chemotaxis proteins (MCP) to form gamma-glutamyl methyl ester residues in MCP.</text>
</comment>
<feature type="binding site" evidence="6">
    <location>
        <begin position="230"/>
        <end position="231"/>
    </location>
    <ligand>
        <name>S-adenosyl-L-methionine</name>
        <dbReference type="ChEBI" id="CHEBI:59789"/>
    </ligand>
</feature>
<dbReference type="PANTHER" id="PTHR24422:SF19">
    <property type="entry name" value="CHEMOTAXIS PROTEIN METHYLTRANSFERASE"/>
    <property type="match status" value="1"/>
</dbReference>
<dbReference type="SUPFAM" id="SSF47757">
    <property type="entry name" value="Chemotaxis receptor methyltransferase CheR, N-terminal domain"/>
    <property type="match status" value="1"/>
</dbReference>
<keyword evidence="3 5" id="KW-0808">Transferase</keyword>
<evidence type="ECO:0000256" key="3">
    <source>
        <dbReference type="ARBA" id="ARBA00022679"/>
    </source>
</evidence>
<dbReference type="InterPro" id="IPR036804">
    <property type="entry name" value="CheR_N_sf"/>
</dbReference>
<organism evidence="8 9">
    <name type="scientific">Isoalcanivorax pacificus W11-5</name>
    <dbReference type="NCBI Taxonomy" id="391936"/>
    <lineage>
        <taxon>Bacteria</taxon>
        <taxon>Pseudomonadati</taxon>
        <taxon>Pseudomonadota</taxon>
        <taxon>Gammaproteobacteria</taxon>
        <taxon>Oceanospirillales</taxon>
        <taxon>Alcanivoracaceae</taxon>
        <taxon>Isoalcanivorax</taxon>
    </lineage>
</organism>
<dbReference type="Gene3D" id="3.40.50.150">
    <property type="entry name" value="Vaccinia Virus protein VP39"/>
    <property type="match status" value="1"/>
</dbReference>
<reference evidence="8 9" key="1">
    <citation type="journal article" date="2012" name="J. Bacteriol.">
        <title>Genome sequence of an alkane-degrading bacterium, Alcanivorax pacificus type strain W11-5, isolated from deep sea sediment.</title>
        <authorList>
            <person name="Lai Q."/>
            <person name="Shao Z."/>
        </authorList>
    </citation>
    <scope>NUCLEOTIDE SEQUENCE [LARGE SCALE GENOMIC DNA]</scope>
    <source>
        <strain evidence="8 9">W11-5</strain>
    </source>
</reference>
<evidence type="ECO:0000259" key="7">
    <source>
        <dbReference type="PROSITE" id="PS50123"/>
    </source>
</evidence>
<gene>
    <name evidence="8" type="ORF">S7S_14605</name>
</gene>
<dbReference type="InterPro" id="IPR026024">
    <property type="entry name" value="Chemotaxis_MeTrfase_CheR"/>
</dbReference>
<feature type="binding site" evidence="6">
    <location>
        <position position="154"/>
    </location>
    <ligand>
        <name>S-adenosyl-L-methionine</name>
        <dbReference type="ChEBI" id="CHEBI:59789"/>
    </ligand>
</feature>
<evidence type="ECO:0000256" key="1">
    <source>
        <dbReference type="ARBA" id="ARBA00001541"/>
    </source>
</evidence>
<protein>
    <recommendedName>
        <fullName evidence="5">Chemotaxis protein methyltransferase</fullName>
        <ecNumber evidence="5">2.1.1.80</ecNumber>
    </recommendedName>
</protein>
<feature type="binding site" evidence="6">
    <location>
        <position position="99"/>
    </location>
    <ligand>
        <name>S-adenosyl-L-methionine</name>
        <dbReference type="ChEBI" id="CHEBI:59789"/>
    </ligand>
</feature>
<dbReference type="PIRSF" id="PIRSF000410">
    <property type="entry name" value="CheR"/>
    <property type="match status" value="1"/>
</dbReference>
<evidence type="ECO:0000256" key="4">
    <source>
        <dbReference type="ARBA" id="ARBA00022691"/>
    </source>
</evidence>
<keyword evidence="4 5" id="KW-0949">S-adenosyl-L-methionine</keyword>
<dbReference type="SUPFAM" id="SSF53335">
    <property type="entry name" value="S-adenosyl-L-methionine-dependent methyltransferases"/>
    <property type="match status" value="1"/>
</dbReference>
<dbReference type="SMART" id="SM00138">
    <property type="entry name" value="MeTrc"/>
    <property type="match status" value="1"/>
</dbReference>
<sequence>MSNAPPDASTGAFAGLLERDLLLTDADFTRVSQLIYQRAGIVLAPHKRDMVYSRLGRRVRSLGLTRFSDYLTRLELHGNATEWTAFTNALTTNLTSFFREAYHFPLLAQHVTGRRGPVRVWSAAASTGEEVWSIAITLLETLGPQADIEVVGTDIDTEALRRARAGIYPQELLRDMDKGRLKRFFLKGAGQHSGFVRVRPELTARVRFGELNLVAPAWQDIEPFDAIFCRNVMIYFDRTTQARVLDRLAACLKPDGLLFAGHSENFSQISTRFRLRGQTVYTLS</sequence>
<dbReference type="KEGG" id="apac:S7S_14605"/>
<keyword evidence="9" id="KW-1185">Reference proteome</keyword>
<evidence type="ECO:0000313" key="9">
    <source>
        <dbReference type="Proteomes" id="UP000006764"/>
    </source>
</evidence>
<evidence type="ECO:0000256" key="2">
    <source>
        <dbReference type="ARBA" id="ARBA00022603"/>
    </source>
</evidence>
<feature type="binding site" evidence="6">
    <location>
        <position position="130"/>
    </location>
    <ligand>
        <name>S-adenosyl-L-methionine</name>
        <dbReference type="ChEBI" id="CHEBI:59789"/>
    </ligand>
</feature>
<proteinExistence type="predicted"/>
<dbReference type="EC" id="2.1.1.80" evidence="5"/>
<dbReference type="Pfam" id="PF03705">
    <property type="entry name" value="CheR_N"/>
    <property type="match status" value="1"/>
</dbReference>
<dbReference type="RefSeq" id="WP_008733800.1">
    <property type="nucleotide sequence ID" value="NZ_CP004387.1"/>
</dbReference>
<feature type="binding site" evidence="6">
    <location>
        <position position="93"/>
    </location>
    <ligand>
        <name>S-adenosyl-L-methionine</name>
        <dbReference type="ChEBI" id="CHEBI:59789"/>
    </ligand>
</feature>
<dbReference type="GO" id="GO:0032259">
    <property type="term" value="P:methylation"/>
    <property type="evidence" value="ECO:0007669"/>
    <property type="project" value="UniProtKB-KW"/>
</dbReference>
<evidence type="ECO:0000313" key="8">
    <source>
        <dbReference type="EMBL" id="AJD49333.1"/>
    </source>
</evidence>
<dbReference type="PRINTS" id="PR00996">
    <property type="entry name" value="CHERMTFRASE"/>
</dbReference>
<accession>A0A0B4XSC9</accession>
<evidence type="ECO:0000256" key="5">
    <source>
        <dbReference type="PIRNR" id="PIRNR000410"/>
    </source>
</evidence>
<dbReference type="InterPro" id="IPR000780">
    <property type="entry name" value="CheR_MeTrfase"/>
</dbReference>
<feature type="binding site" evidence="6">
    <location>
        <position position="95"/>
    </location>
    <ligand>
        <name>S-adenosyl-L-methionine</name>
        <dbReference type="ChEBI" id="CHEBI:59789"/>
    </ligand>
</feature>
<dbReference type="GO" id="GO:0008983">
    <property type="term" value="F:protein-glutamate O-methyltransferase activity"/>
    <property type="evidence" value="ECO:0007669"/>
    <property type="project" value="UniProtKB-EC"/>
</dbReference>
<comment type="catalytic activity">
    <reaction evidence="1 5">
        <text>L-glutamyl-[protein] + S-adenosyl-L-methionine = [protein]-L-glutamate 5-O-methyl ester + S-adenosyl-L-homocysteine</text>
        <dbReference type="Rhea" id="RHEA:24452"/>
        <dbReference type="Rhea" id="RHEA-COMP:10208"/>
        <dbReference type="Rhea" id="RHEA-COMP:10311"/>
        <dbReference type="ChEBI" id="CHEBI:29973"/>
        <dbReference type="ChEBI" id="CHEBI:57856"/>
        <dbReference type="ChEBI" id="CHEBI:59789"/>
        <dbReference type="ChEBI" id="CHEBI:82795"/>
        <dbReference type="EC" id="2.1.1.80"/>
    </reaction>
</comment>
<keyword evidence="2 5" id="KW-0489">Methyltransferase</keyword>
<feature type="domain" description="CheR-type methyltransferase" evidence="7">
    <location>
        <begin position="16"/>
        <end position="284"/>
    </location>
</feature>
<dbReference type="STRING" id="391936.S7S_14605"/>